<evidence type="ECO:0000313" key="1">
    <source>
        <dbReference type="EMBL" id="MBX50088.1"/>
    </source>
</evidence>
<protein>
    <submittedName>
        <fullName evidence="1">Uncharacterized protein</fullName>
    </submittedName>
</protein>
<organism evidence="1">
    <name type="scientific">Rhizophora mucronata</name>
    <name type="common">Asiatic mangrove</name>
    <dbReference type="NCBI Taxonomy" id="61149"/>
    <lineage>
        <taxon>Eukaryota</taxon>
        <taxon>Viridiplantae</taxon>
        <taxon>Streptophyta</taxon>
        <taxon>Embryophyta</taxon>
        <taxon>Tracheophyta</taxon>
        <taxon>Spermatophyta</taxon>
        <taxon>Magnoliopsida</taxon>
        <taxon>eudicotyledons</taxon>
        <taxon>Gunneridae</taxon>
        <taxon>Pentapetalae</taxon>
        <taxon>rosids</taxon>
        <taxon>fabids</taxon>
        <taxon>Malpighiales</taxon>
        <taxon>Rhizophoraceae</taxon>
        <taxon>Rhizophora</taxon>
    </lineage>
</organism>
<dbReference type="EMBL" id="GGEC01069604">
    <property type="protein sequence ID" value="MBX50088.1"/>
    <property type="molecule type" value="Transcribed_RNA"/>
</dbReference>
<name>A0A2P2P5S0_RHIMU</name>
<sequence>MDLAMTLADQDDLQFIFLIFLNNKF</sequence>
<accession>A0A2P2P5S0</accession>
<proteinExistence type="predicted"/>
<reference evidence="1" key="1">
    <citation type="submission" date="2018-02" db="EMBL/GenBank/DDBJ databases">
        <title>Rhizophora mucronata_Transcriptome.</title>
        <authorList>
            <person name="Meera S.P."/>
            <person name="Sreeshan A."/>
            <person name="Augustine A."/>
        </authorList>
    </citation>
    <scope>NUCLEOTIDE SEQUENCE</scope>
    <source>
        <tissue evidence="1">Leaf</tissue>
    </source>
</reference>
<dbReference type="AlphaFoldDB" id="A0A2P2P5S0"/>